<organism evidence="9 10">
    <name type="scientific">Mucilaginibacter gotjawali</name>
    <dbReference type="NCBI Taxonomy" id="1550579"/>
    <lineage>
        <taxon>Bacteria</taxon>
        <taxon>Pseudomonadati</taxon>
        <taxon>Bacteroidota</taxon>
        <taxon>Sphingobacteriia</taxon>
        <taxon>Sphingobacteriales</taxon>
        <taxon>Sphingobacteriaceae</taxon>
        <taxon>Mucilaginibacter</taxon>
    </lineage>
</organism>
<dbReference type="Pfam" id="PF23023">
    <property type="entry name" value="Anti-Pycsar_Apyc1"/>
    <property type="match status" value="1"/>
</dbReference>
<dbReference type="KEGG" id="mgot:MgSA37_02990"/>
<gene>
    <name evidence="9" type="primary">rbn</name>
    <name evidence="8" type="synonym">rnz</name>
    <name evidence="9" type="ORF">MgSA37_02990</name>
</gene>
<evidence type="ECO:0000256" key="4">
    <source>
        <dbReference type="ARBA" id="ARBA00022723"/>
    </source>
</evidence>
<evidence type="ECO:0000256" key="5">
    <source>
        <dbReference type="ARBA" id="ARBA00022759"/>
    </source>
</evidence>
<feature type="binding site" evidence="8">
    <location>
        <position position="270"/>
    </location>
    <ligand>
        <name>Zn(2+)</name>
        <dbReference type="ChEBI" id="CHEBI:29105"/>
        <label>2</label>
        <note>catalytic</note>
    </ligand>
</feature>
<comment type="similarity">
    <text evidence="8">Belongs to the RNase Z family.</text>
</comment>
<dbReference type="PANTHER" id="PTHR46018">
    <property type="entry name" value="ZINC PHOSPHODIESTERASE ELAC PROTEIN 1"/>
    <property type="match status" value="1"/>
</dbReference>
<comment type="subunit">
    <text evidence="1 8">Homodimer.</text>
</comment>
<dbReference type="GO" id="GO:0008270">
    <property type="term" value="F:zinc ion binding"/>
    <property type="evidence" value="ECO:0007669"/>
    <property type="project" value="UniProtKB-UniRule"/>
</dbReference>
<reference evidence="9 10" key="1">
    <citation type="submission" date="2015-12" db="EMBL/GenBank/DDBJ databases">
        <title>Genome sequence of Mucilaginibacter gotjawali.</title>
        <authorList>
            <person name="Lee J.S."/>
            <person name="Lee K.C."/>
            <person name="Kim K.K."/>
            <person name="Lee B.W."/>
        </authorList>
    </citation>
    <scope>NUCLEOTIDE SEQUENCE [LARGE SCALE GENOMIC DNA]</scope>
    <source>
        <strain evidence="9 10">SA3-7</strain>
    </source>
</reference>
<evidence type="ECO:0000313" key="10">
    <source>
        <dbReference type="Proteomes" id="UP000218263"/>
    </source>
</evidence>
<accession>A0A0X8X471</accession>
<keyword evidence="2 8" id="KW-0819">tRNA processing</keyword>
<dbReference type="OrthoDB" id="9800940at2"/>
<dbReference type="CDD" id="cd07717">
    <property type="entry name" value="RNaseZ_ZiPD-like_MBL-fold"/>
    <property type="match status" value="1"/>
</dbReference>
<feature type="binding site" evidence="8">
    <location>
        <position position="62"/>
    </location>
    <ligand>
        <name>Zn(2+)</name>
        <dbReference type="ChEBI" id="CHEBI:29105"/>
        <label>1</label>
        <note>catalytic</note>
    </ligand>
</feature>
<dbReference type="RefSeq" id="WP_096352892.1">
    <property type="nucleotide sequence ID" value="NZ_AP017313.1"/>
</dbReference>
<name>A0A0X8X471_9SPHI</name>
<sequence>MKFEVTILGSSSATPIFNRNPSAQALNINERLYLVDCGEGTQQQMLKFDIKARRIDHIFISHLHGDHYLGLIGLLSSMQLNGRDKPLNIFCPANLKEIIDIQLKFSETTLEYEVNYKFTNAAAAEVILDNADVTVETIPLDHRMACTGFLFREKKRMRKLIKEKVEELKIPVEYFSALKKGADYTAPNGKLYKNDTLTIDSSEPKTYVYCSDTLPGDWYIDQIKNATLLYHEATFLNNMLERAIETHHTTALQAAEIAVKSNAKKLIIGHFSARYKTLNELLDEARSVFPGTELAIEGRVFEIE</sequence>
<evidence type="ECO:0000256" key="6">
    <source>
        <dbReference type="ARBA" id="ARBA00022801"/>
    </source>
</evidence>
<comment type="catalytic activity">
    <reaction evidence="8">
        <text>Endonucleolytic cleavage of RNA, removing extra 3' nucleotides from tRNA precursor, generating 3' termini of tRNAs. A 3'-hydroxy group is left at the tRNA terminus and a 5'-phosphoryl group is left at the trailer molecule.</text>
        <dbReference type="EC" id="3.1.26.11"/>
    </reaction>
</comment>
<keyword evidence="7 8" id="KW-0862">Zinc</keyword>
<dbReference type="EMBL" id="AP017313">
    <property type="protein sequence ID" value="BAU54812.1"/>
    <property type="molecule type" value="Genomic_DNA"/>
</dbReference>
<evidence type="ECO:0000313" key="9">
    <source>
        <dbReference type="EMBL" id="BAU54812.1"/>
    </source>
</evidence>
<dbReference type="EC" id="3.1.26.11" evidence="8"/>
<keyword evidence="6 8" id="KW-0378">Hydrolase</keyword>
<feature type="binding site" evidence="8">
    <location>
        <position position="212"/>
    </location>
    <ligand>
        <name>Zn(2+)</name>
        <dbReference type="ChEBI" id="CHEBI:29105"/>
        <label>2</label>
        <note>catalytic</note>
    </ligand>
</feature>
<evidence type="ECO:0000256" key="7">
    <source>
        <dbReference type="ARBA" id="ARBA00022833"/>
    </source>
</evidence>
<feature type="binding site" evidence="8">
    <location>
        <position position="212"/>
    </location>
    <ligand>
        <name>Zn(2+)</name>
        <dbReference type="ChEBI" id="CHEBI:29105"/>
        <label>1</label>
        <note>catalytic</note>
    </ligand>
</feature>
<proteinExistence type="inferred from homology"/>
<feature type="active site" description="Proton acceptor" evidence="8">
    <location>
        <position position="66"/>
    </location>
</feature>
<keyword evidence="4 8" id="KW-0479">Metal-binding</keyword>
<comment type="cofactor">
    <cofactor evidence="8">
        <name>Zn(2+)</name>
        <dbReference type="ChEBI" id="CHEBI:29105"/>
    </cofactor>
    <text evidence="8">Binds 2 Zn(2+) ions.</text>
</comment>
<dbReference type="Gene3D" id="3.60.15.10">
    <property type="entry name" value="Ribonuclease Z/Hydroxyacylglutathione hydrolase-like"/>
    <property type="match status" value="1"/>
</dbReference>
<keyword evidence="10" id="KW-1185">Reference proteome</keyword>
<dbReference type="Proteomes" id="UP000218263">
    <property type="component" value="Chromosome"/>
</dbReference>
<evidence type="ECO:0000256" key="2">
    <source>
        <dbReference type="ARBA" id="ARBA00022694"/>
    </source>
</evidence>
<protein>
    <recommendedName>
        <fullName evidence="8">Ribonuclease Z</fullName>
        <shortName evidence="8">RNase Z</shortName>
        <ecNumber evidence="8">3.1.26.11</ecNumber>
    </recommendedName>
    <alternativeName>
        <fullName evidence="8">tRNA 3 endonuclease</fullName>
    </alternativeName>
    <alternativeName>
        <fullName evidence="8">tRNase Z</fullName>
    </alternativeName>
</protein>
<feature type="binding site" evidence="8">
    <location>
        <position position="142"/>
    </location>
    <ligand>
        <name>Zn(2+)</name>
        <dbReference type="ChEBI" id="CHEBI:29105"/>
        <label>1</label>
        <note>catalytic</note>
    </ligand>
</feature>
<dbReference type="HAMAP" id="MF_01818">
    <property type="entry name" value="RNase_Z_BN"/>
    <property type="match status" value="1"/>
</dbReference>
<evidence type="ECO:0000256" key="1">
    <source>
        <dbReference type="ARBA" id="ARBA00011738"/>
    </source>
</evidence>
<keyword evidence="3 8" id="KW-0540">Nuclease</keyword>
<feature type="binding site" evidence="8">
    <location>
        <position position="64"/>
    </location>
    <ligand>
        <name>Zn(2+)</name>
        <dbReference type="ChEBI" id="CHEBI:29105"/>
        <label>1</label>
        <note>catalytic</note>
    </ligand>
</feature>
<dbReference type="InterPro" id="IPR036866">
    <property type="entry name" value="RibonucZ/Hydroxyglut_hydro"/>
</dbReference>
<dbReference type="SUPFAM" id="SSF56281">
    <property type="entry name" value="Metallo-hydrolase/oxidoreductase"/>
    <property type="match status" value="1"/>
</dbReference>
<dbReference type="NCBIfam" id="TIGR02651">
    <property type="entry name" value="RNase_Z"/>
    <property type="match status" value="1"/>
</dbReference>
<keyword evidence="5 8" id="KW-0255">Endonuclease</keyword>
<evidence type="ECO:0000256" key="3">
    <source>
        <dbReference type="ARBA" id="ARBA00022722"/>
    </source>
</evidence>
<dbReference type="InterPro" id="IPR013471">
    <property type="entry name" value="RNase_Z/BN"/>
</dbReference>
<feature type="binding site" evidence="8">
    <location>
        <position position="67"/>
    </location>
    <ligand>
        <name>Zn(2+)</name>
        <dbReference type="ChEBI" id="CHEBI:29105"/>
        <label>2</label>
        <note>catalytic</note>
    </ligand>
</feature>
<evidence type="ECO:0000256" key="8">
    <source>
        <dbReference type="HAMAP-Rule" id="MF_01818"/>
    </source>
</evidence>
<comment type="function">
    <text evidence="8">Zinc phosphodiesterase, which displays some tRNA 3'-processing endonuclease activity. Probably involved in tRNA maturation, by removing a 3'-trailer from precursor tRNA.</text>
</comment>
<dbReference type="AlphaFoldDB" id="A0A0X8X471"/>
<dbReference type="GO" id="GO:0042781">
    <property type="term" value="F:3'-tRNA processing endoribonuclease activity"/>
    <property type="evidence" value="ECO:0007669"/>
    <property type="project" value="UniProtKB-UniRule"/>
</dbReference>
<dbReference type="NCBIfam" id="NF000801">
    <property type="entry name" value="PRK00055.1-3"/>
    <property type="match status" value="1"/>
</dbReference>
<feature type="binding site" evidence="8">
    <location>
        <position position="66"/>
    </location>
    <ligand>
        <name>Zn(2+)</name>
        <dbReference type="ChEBI" id="CHEBI:29105"/>
        <label>2</label>
        <note>catalytic</note>
    </ligand>
</feature>
<dbReference type="PANTHER" id="PTHR46018:SF2">
    <property type="entry name" value="ZINC PHOSPHODIESTERASE ELAC PROTEIN 1"/>
    <property type="match status" value="1"/>
</dbReference>